<keyword evidence="12" id="KW-0238">DNA-binding</keyword>
<sequence>MSNNIVIQGAREHNLKNVSLSIPKDKLVVFTGISGSGKSSMAFDTIYAEGQRRYVESLSSYARQFLGILGKPDVDHIDGLSPSISIDQKSVSHNRRSTVGTITEIYDYFRLLFARVGHPYCHQCGTEISKLSVDEITNKIMALLISLSKNNKLKPLSVKITSPVVRQKKGEFSGLFDNLRSKGYDKTIVDNKIIGLNDDIGLIKTNKHDIDVIVDEISGSYKQFKDKVYFSNLRSRVFNDIEQAVSLSNGLVYLYISAYEKHLFSENFSCPNCNISLPEIEPRMFSFNSPLGACETCKGLGTIIRINPKLIINEKLTINEGGIIPYGRILLKDTWFTRLFQVFLEDVDVSVSQRLSTIKSEQIEKILYGSTKTYRVYGNNRHGEGTSIFEKFNGVIPELERKYAESDSEYTRREIEKYMNEEVCTMCKGKRLKETVLHVKIQGKNIFEVCDMAVIHSINFINQLENKLNSYEKTISHTILQEISARLTFLANVGLSYLTLNRAARTLSGGESQRIRLASQIGSGLSGVIYVLDEPSIGLHPRDVKALIDTLKELRDVGNTIIVVEHDPETIIQADHIVDFGEKAGKFGGKIVFQGNIEVFKSTDTITSNYLFSRSMIQKRENIQKELHGMLTIKKCSQYNLKNITASFPLGNLIGITGVSGSGKSTLIVETLYKALQYNLEGKYDSMMGKFEALDGYQYIDKVYLVDQSPIGRTPRSNPATYIGVFDFIRDIFAESPDAKMRGYKKGRFSFNVKGGRCEKCSGGGSIKVEMQFLPDVYVICDVCEGKRYNSETIEVKHKGKSIYDILSMTVDEALDFFANYRQVKNKLQTLHDIGLSYLELGRPAPTLSGGEAQRVKLANELSKKESGRTLYILDEPTTGLHLYDVNKLLKALYQLIGKGNTVIVIEHNLDVIKNVDYIIDLGPEGGEKGGELLYQGPTDAIIKNRHSYTGRYLRNIL</sequence>
<evidence type="ECO:0000256" key="14">
    <source>
        <dbReference type="ARBA" id="ARBA00038000"/>
    </source>
</evidence>
<evidence type="ECO:0000256" key="16">
    <source>
        <dbReference type="ARBA" id="ARBA00042156"/>
    </source>
</evidence>
<dbReference type="FunFam" id="3.40.50.300:FF:000028">
    <property type="entry name" value="UvrABC system protein A"/>
    <property type="match status" value="1"/>
</dbReference>
<dbReference type="EMBL" id="MFZM01000038">
    <property type="protein sequence ID" value="OGK22628.1"/>
    <property type="molecule type" value="Genomic_DNA"/>
</dbReference>
<dbReference type="InterPro" id="IPR027417">
    <property type="entry name" value="P-loop_NTPase"/>
</dbReference>
<dbReference type="GO" id="GO:0006289">
    <property type="term" value="P:nucleotide-excision repair"/>
    <property type="evidence" value="ECO:0007669"/>
    <property type="project" value="InterPro"/>
</dbReference>
<dbReference type="InterPro" id="IPR041102">
    <property type="entry name" value="UvrA_inter"/>
</dbReference>
<dbReference type="Pfam" id="PF17760">
    <property type="entry name" value="UvrA_inter"/>
    <property type="match status" value="1"/>
</dbReference>
<evidence type="ECO:0000313" key="18">
    <source>
        <dbReference type="EMBL" id="OGK22628.1"/>
    </source>
</evidence>
<feature type="domain" description="ABC transporter" evidence="17">
    <location>
        <begin position="618"/>
        <end position="955"/>
    </location>
</feature>
<dbReference type="GO" id="GO:0009380">
    <property type="term" value="C:excinuclease repair complex"/>
    <property type="evidence" value="ECO:0007669"/>
    <property type="project" value="InterPro"/>
</dbReference>
<keyword evidence="3" id="KW-0479">Metal-binding</keyword>
<evidence type="ECO:0000256" key="2">
    <source>
        <dbReference type="ARBA" id="ARBA00022490"/>
    </source>
</evidence>
<dbReference type="PANTHER" id="PTHR43152">
    <property type="entry name" value="UVRABC SYSTEM PROTEIN A"/>
    <property type="match status" value="1"/>
</dbReference>
<dbReference type="Gene3D" id="3.30.1490.20">
    <property type="entry name" value="ATP-grasp fold, A domain"/>
    <property type="match status" value="1"/>
</dbReference>
<dbReference type="InterPro" id="IPR004602">
    <property type="entry name" value="UvrA"/>
</dbReference>
<comment type="similarity">
    <text evidence="14">Belongs to the ABC transporter superfamily. UvrA family.</text>
</comment>
<dbReference type="GO" id="GO:0016887">
    <property type="term" value="F:ATP hydrolysis activity"/>
    <property type="evidence" value="ECO:0007669"/>
    <property type="project" value="InterPro"/>
</dbReference>
<keyword evidence="10" id="KW-0067">ATP-binding</keyword>
<dbReference type="InterPro" id="IPR013815">
    <property type="entry name" value="ATP_grasp_subdomain_1"/>
</dbReference>
<keyword evidence="11" id="KW-0267">Excision nuclease</keyword>
<evidence type="ECO:0000313" key="19">
    <source>
        <dbReference type="Proteomes" id="UP000177159"/>
    </source>
</evidence>
<dbReference type="AlphaFoldDB" id="A0A1F7GUI1"/>
<dbReference type="GO" id="GO:0008270">
    <property type="term" value="F:zinc ion binding"/>
    <property type="evidence" value="ECO:0007669"/>
    <property type="project" value="UniProtKB-KW"/>
</dbReference>
<dbReference type="Gene3D" id="1.10.8.280">
    <property type="entry name" value="ABC transporter ATPase domain-like"/>
    <property type="match status" value="1"/>
</dbReference>
<evidence type="ECO:0000256" key="4">
    <source>
        <dbReference type="ARBA" id="ARBA00022737"/>
    </source>
</evidence>
<dbReference type="InterPro" id="IPR017871">
    <property type="entry name" value="ABC_transporter-like_CS"/>
</dbReference>
<dbReference type="Gene3D" id="3.40.50.300">
    <property type="entry name" value="P-loop containing nucleotide triphosphate hydrolases"/>
    <property type="match status" value="2"/>
</dbReference>
<accession>A0A1F7GUI1</accession>
<evidence type="ECO:0000256" key="7">
    <source>
        <dbReference type="ARBA" id="ARBA00022769"/>
    </source>
</evidence>
<comment type="caution">
    <text evidence="18">The sequence shown here is derived from an EMBL/GenBank/DDBJ whole genome shotgun (WGS) entry which is preliminary data.</text>
</comment>
<evidence type="ECO:0000256" key="1">
    <source>
        <dbReference type="ARBA" id="ARBA00004496"/>
    </source>
</evidence>
<evidence type="ECO:0000256" key="9">
    <source>
        <dbReference type="ARBA" id="ARBA00022833"/>
    </source>
</evidence>
<keyword evidence="13" id="KW-0234">DNA repair</keyword>
<dbReference type="InterPro" id="IPR041552">
    <property type="entry name" value="UvrA_DNA-bd"/>
</dbReference>
<evidence type="ECO:0000256" key="10">
    <source>
        <dbReference type="ARBA" id="ARBA00022840"/>
    </source>
</evidence>
<reference evidence="18 19" key="1">
    <citation type="journal article" date="2016" name="Nat. Commun.">
        <title>Thousands of microbial genomes shed light on interconnected biogeochemical processes in an aquifer system.</title>
        <authorList>
            <person name="Anantharaman K."/>
            <person name="Brown C.T."/>
            <person name="Hug L.A."/>
            <person name="Sharon I."/>
            <person name="Castelle C.J."/>
            <person name="Probst A.J."/>
            <person name="Thomas B.C."/>
            <person name="Singh A."/>
            <person name="Wilkins M.J."/>
            <person name="Karaoz U."/>
            <person name="Brodie E.L."/>
            <person name="Williams K.H."/>
            <person name="Hubbard S.S."/>
            <person name="Banfield J.F."/>
        </authorList>
    </citation>
    <scope>NUCLEOTIDE SEQUENCE [LARGE SCALE GENOMIC DNA]</scope>
</reference>
<keyword evidence="4" id="KW-0677">Repeat</keyword>
<dbReference type="SUPFAM" id="SSF52540">
    <property type="entry name" value="P-loop containing nucleoside triphosphate hydrolases"/>
    <property type="match status" value="2"/>
</dbReference>
<evidence type="ECO:0000256" key="5">
    <source>
        <dbReference type="ARBA" id="ARBA00022741"/>
    </source>
</evidence>
<evidence type="ECO:0000256" key="3">
    <source>
        <dbReference type="ARBA" id="ARBA00022723"/>
    </source>
</evidence>
<keyword evidence="6" id="KW-0227">DNA damage</keyword>
<evidence type="ECO:0000256" key="11">
    <source>
        <dbReference type="ARBA" id="ARBA00022881"/>
    </source>
</evidence>
<evidence type="ECO:0000256" key="12">
    <source>
        <dbReference type="ARBA" id="ARBA00023125"/>
    </source>
</evidence>
<dbReference type="Gene3D" id="1.20.1580.10">
    <property type="entry name" value="ABC transporter ATPase like domain"/>
    <property type="match status" value="2"/>
</dbReference>
<evidence type="ECO:0000256" key="15">
    <source>
        <dbReference type="ARBA" id="ARBA00039316"/>
    </source>
</evidence>
<dbReference type="PROSITE" id="PS00211">
    <property type="entry name" value="ABC_TRANSPORTER_1"/>
    <property type="match status" value="2"/>
</dbReference>
<keyword evidence="9" id="KW-0862">Zinc</keyword>
<name>A0A1F7GUI1_9BACT</name>
<comment type="subcellular location">
    <subcellularLocation>
        <location evidence="1">Cytoplasm</location>
    </subcellularLocation>
</comment>
<protein>
    <recommendedName>
        <fullName evidence="15">UvrABC system protein A</fullName>
    </recommendedName>
    <alternativeName>
        <fullName evidence="16">Excinuclease ABC subunit A</fullName>
    </alternativeName>
</protein>
<dbReference type="GO" id="GO:0004518">
    <property type="term" value="F:nuclease activity"/>
    <property type="evidence" value="ECO:0007669"/>
    <property type="project" value="UniProtKB-KW"/>
</dbReference>
<dbReference type="PANTHER" id="PTHR43152:SF3">
    <property type="entry name" value="UVRABC SYSTEM PROTEIN A"/>
    <property type="match status" value="1"/>
</dbReference>
<dbReference type="PROSITE" id="PS50893">
    <property type="entry name" value="ABC_TRANSPORTER_2"/>
    <property type="match status" value="1"/>
</dbReference>
<dbReference type="NCBIfam" id="NF001503">
    <property type="entry name" value="PRK00349.1"/>
    <property type="match status" value="1"/>
</dbReference>
<dbReference type="Proteomes" id="UP000177159">
    <property type="component" value="Unassembled WGS sequence"/>
</dbReference>
<evidence type="ECO:0000256" key="13">
    <source>
        <dbReference type="ARBA" id="ARBA00023204"/>
    </source>
</evidence>
<evidence type="ECO:0000256" key="6">
    <source>
        <dbReference type="ARBA" id="ARBA00022763"/>
    </source>
</evidence>
<dbReference type="GO" id="GO:0005737">
    <property type="term" value="C:cytoplasm"/>
    <property type="evidence" value="ECO:0007669"/>
    <property type="project" value="UniProtKB-SubCell"/>
</dbReference>
<dbReference type="Pfam" id="PF17755">
    <property type="entry name" value="UvrA_DNA-bind"/>
    <property type="match status" value="1"/>
</dbReference>
<gene>
    <name evidence="18" type="ORF">A3C24_04295</name>
</gene>
<dbReference type="GO" id="GO:0005524">
    <property type="term" value="F:ATP binding"/>
    <property type="evidence" value="ECO:0007669"/>
    <property type="project" value="UniProtKB-KW"/>
</dbReference>
<keyword evidence="7" id="KW-0228">DNA excision</keyword>
<evidence type="ECO:0000259" key="17">
    <source>
        <dbReference type="PROSITE" id="PS50893"/>
    </source>
</evidence>
<proteinExistence type="inferred from homology"/>
<dbReference type="InterPro" id="IPR003439">
    <property type="entry name" value="ABC_transporter-like_ATP-bd"/>
</dbReference>
<dbReference type="NCBIfam" id="TIGR00630">
    <property type="entry name" value="uvra"/>
    <property type="match status" value="1"/>
</dbReference>
<evidence type="ECO:0000256" key="8">
    <source>
        <dbReference type="ARBA" id="ARBA00022771"/>
    </source>
</evidence>
<keyword evidence="8" id="KW-0863">Zinc-finger</keyword>
<keyword evidence="2" id="KW-0963">Cytoplasm</keyword>
<keyword evidence="5" id="KW-0547">Nucleotide-binding</keyword>
<dbReference type="GO" id="GO:0003677">
    <property type="term" value="F:DNA binding"/>
    <property type="evidence" value="ECO:0007669"/>
    <property type="project" value="UniProtKB-KW"/>
</dbReference>
<organism evidence="18 19">
    <name type="scientific">Candidatus Roizmanbacteria bacterium RIFCSPHIGHO2_02_FULL_37_24</name>
    <dbReference type="NCBI Taxonomy" id="1802037"/>
    <lineage>
        <taxon>Bacteria</taxon>
        <taxon>Candidatus Roizmaniibacteriota</taxon>
    </lineage>
</organism>